<accession>N1MFL3</accession>
<reference evidence="2" key="2">
    <citation type="submission" date="2013-04" db="EMBL/GenBank/DDBJ databases">
        <title>Bisphenol A degrading Sphingobium sp. strain BiD32.</title>
        <authorList>
            <person name="Nielsen J.L."/>
            <person name="Zhou N.A."/>
            <person name="Kjeldal H."/>
        </authorList>
    </citation>
    <scope>NUCLEOTIDE SEQUENCE [LARGE SCALE GENOMIC DNA]</scope>
    <source>
        <strain evidence="2">BiD32</strain>
    </source>
</reference>
<gene>
    <name evidence="1" type="ORF">EBBID32_540</name>
</gene>
<keyword evidence="2" id="KW-1185">Reference proteome</keyword>
<proteinExistence type="predicted"/>
<sequence length="112" mass="12129">MSALLPSGFEALEPFAARWAGATAADRAHLRSAFPSAERDAFHAVCAPLLVDGLSRLDKIALGEQDESERRLMHLLLTFAHVSLAIEVQGDAEDNHGLLRASMRIIRAPADL</sequence>
<reference evidence="1 2" key="1">
    <citation type="submission" date="2013-03" db="EMBL/GenBank/DDBJ databases">
        <authorList>
            <person name="Le V."/>
        </authorList>
    </citation>
    <scope>NUCLEOTIDE SEQUENCE [LARGE SCALE GENOMIC DNA]</scope>
    <source>
        <strain evidence="1 2">BiD32</strain>
    </source>
</reference>
<dbReference type="EMBL" id="CAVK010000004">
    <property type="protein sequence ID" value="CCW15726.1"/>
    <property type="molecule type" value="Genomic_DNA"/>
</dbReference>
<dbReference type="AlphaFoldDB" id="N1MFL3"/>
<comment type="caution">
    <text evidence="1">The sequence shown here is derived from an EMBL/GenBank/DDBJ whole genome shotgun (WGS) entry which is preliminary data.</text>
</comment>
<dbReference type="OrthoDB" id="7477117at2"/>
<name>N1MFL3_9SPHN</name>
<dbReference type="RefSeq" id="WP_006948699.1">
    <property type="nucleotide sequence ID" value="NZ_CAVK010000004.1"/>
</dbReference>
<dbReference type="Proteomes" id="UP000013201">
    <property type="component" value="Unassembled WGS sequence"/>
</dbReference>
<organism evidence="1 2">
    <name type="scientific">Sphingobium indicum BiD32</name>
    <dbReference type="NCBI Taxonomy" id="1301087"/>
    <lineage>
        <taxon>Bacteria</taxon>
        <taxon>Pseudomonadati</taxon>
        <taxon>Pseudomonadota</taxon>
        <taxon>Alphaproteobacteria</taxon>
        <taxon>Sphingomonadales</taxon>
        <taxon>Sphingomonadaceae</taxon>
        <taxon>Sphingobium</taxon>
    </lineage>
</organism>
<evidence type="ECO:0000313" key="1">
    <source>
        <dbReference type="EMBL" id="CCW15726.1"/>
    </source>
</evidence>
<protein>
    <submittedName>
        <fullName evidence="1">Uncharacterized protein</fullName>
    </submittedName>
</protein>
<evidence type="ECO:0000313" key="2">
    <source>
        <dbReference type="Proteomes" id="UP000013201"/>
    </source>
</evidence>